<keyword evidence="4" id="KW-1185">Reference proteome</keyword>
<evidence type="ECO:0000259" key="2">
    <source>
        <dbReference type="Pfam" id="PF04937"/>
    </source>
</evidence>
<reference evidence="3 4" key="1">
    <citation type="journal article" date="2023" name="Plant Biotechnol. J.">
        <title>Chromosome-level wild Hevea brasiliensis genome provides new tools for genomic-assisted breeding and valuable loci to elevate rubber yield.</title>
        <authorList>
            <person name="Cheng H."/>
            <person name="Song X."/>
            <person name="Hu Y."/>
            <person name="Wu T."/>
            <person name="Yang Q."/>
            <person name="An Z."/>
            <person name="Feng S."/>
            <person name="Deng Z."/>
            <person name="Wu W."/>
            <person name="Zeng X."/>
            <person name="Tu M."/>
            <person name="Wang X."/>
            <person name="Huang H."/>
        </authorList>
    </citation>
    <scope>NUCLEOTIDE SEQUENCE [LARGE SCALE GENOMIC DNA]</scope>
    <source>
        <strain evidence="3">MT/VB/25A 57/8</strain>
    </source>
</reference>
<comment type="caution">
    <text evidence="3">The sequence shown here is derived from an EMBL/GenBank/DDBJ whole genome shotgun (WGS) entry which is preliminary data.</text>
</comment>
<dbReference type="PANTHER" id="PTHR32166:SF123">
    <property type="entry name" value="BED-TYPE DOMAIN-CONTAINING PROTEIN"/>
    <property type="match status" value="1"/>
</dbReference>
<feature type="domain" description="DUF659" evidence="2">
    <location>
        <begin position="163"/>
        <end position="271"/>
    </location>
</feature>
<dbReference type="PANTHER" id="PTHR32166">
    <property type="entry name" value="OSJNBA0013A04.12 PROTEIN"/>
    <property type="match status" value="1"/>
</dbReference>
<organism evidence="3 4">
    <name type="scientific">Hevea brasiliensis</name>
    <name type="common">Para rubber tree</name>
    <name type="synonym">Siphonia brasiliensis</name>
    <dbReference type="NCBI Taxonomy" id="3981"/>
    <lineage>
        <taxon>Eukaryota</taxon>
        <taxon>Viridiplantae</taxon>
        <taxon>Streptophyta</taxon>
        <taxon>Embryophyta</taxon>
        <taxon>Tracheophyta</taxon>
        <taxon>Spermatophyta</taxon>
        <taxon>Magnoliopsida</taxon>
        <taxon>eudicotyledons</taxon>
        <taxon>Gunneridae</taxon>
        <taxon>Pentapetalae</taxon>
        <taxon>rosids</taxon>
        <taxon>fabids</taxon>
        <taxon>Malpighiales</taxon>
        <taxon>Euphorbiaceae</taxon>
        <taxon>Crotonoideae</taxon>
        <taxon>Micrandreae</taxon>
        <taxon>Hevea</taxon>
    </lineage>
</organism>
<feature type="compositionally biased region" description="Basic and acidic residues" evidence="1">
    <location>
        <begin position="84"/>
        <end position="94"/>
    </location>
</feature>
<feature type="region of interest" description="Disordered" evidence="1">
    <location>
        <begin position="1"/>
        <end position="100"/>
    </location>
</feature>
<dbReference type="InterPro" id="IPR007021">
    <property type="entry name" value="DUF659"/>
</dbReference>
<evidence type="ECO:0000313" key="4">
    <source>
        <dbReference type="Proteomes" id="UP001174677"/>
    </source>
</evidence>
<sequence>MHAMLKDFEVAKRDKEKREKELEEEIMNMNRVDDDDEEEDIELEMARGESIRQFDKNEFRRRAGGRYKGGGSSRQPQGLGRSTTIRERGKEATRHTSTPAERLATAEIELEKSRAQSKQPKLNTKWLKIQKEKLHKAFENFISPWTRSLLRTAAEVRPNISSPSVYEISELFLKNEYNEMKKFIASFEGIWKERRVTIMCDGWSGPTRMSIINFLVYSNNDTVFHKSIDASNVEHKDAEYYFKIMKEVVEEIDPEKVIQVVTDNEATIKAAHCIDLILEDFGKRKSINKVIKQAKFITQFIYNHNWVVNYMKNLQTIEILFAPTLHDLMRLRNMFESGQWIARRFGQATSGPPYEARNIVLGLGNEERNFWEKAQEIIKIQEPLLKVLKLLDGDEKPTTGFVFEAIERSKLAIKANARSYIEYWKIIDHHWNIQLHHDLHATSKLMP</sequence>
<dbReference type="SUPFAM" id="SSF53098">
    <property type="entry name" value="Ribonuclease H-like"/>
    <property type="match status" value="1"/>
</dbReference>
<feature type="compositionally biased region" description="Basic and acidic residues" evidence="1">
    <location>
        <begin position="1"/>
        <end position="21"/>
    </location>
</feature>
<dbReference type="InterPro" id="IPR012337">
    <property type="entry name" value="RNaseH-like_sf"/>
</dbReference>
<evidence type="ECO:0000256" key="1">
    <source>
        <dbReference type="SAM" id="MobiDB-lite"/>
    </source>
</evidence>
<dbReference type="Pfam" id="PF04937">
    <property type="entry name" value="DUF659"/>
    <property type="match status" value="1"/>
</dbReference>
<dbReference type="EMBL" id="JARPOI010000012">
    <property type="protein sequence ID" value="KAJ9166911.1"/>
    <property type="molecule type" value="Genomic_DNA"/>
</dbReference>
<name>A0ABQ9LJW8_HEVBR</name>
<proteinExistence type="predicted"/>
<gene>
    <name evidence="3" type="ORF">P3X46_021600</name>
</gene>
<protein>
    <recommendedName>
        <fullName evidence="2">DUF659 domain-containing protein</fullName>
    </recommendedName>
</protein>
<dbReference type="Proteomes" id="UP001174677">
    <property type="component" value="Chromosome 12"/>
</dbReference>
<accession>A0ABQ9LJW8</accession>
<feature type="compositionally biased region" description="Acidic residues" evidence="1">
    <location>
        <begin position="33"/>
        <end position="43"/>
    </location>
</feature>
<evidence type="ECO:0000313" key="3">
    <source>
        <dbReference type="EMBL" id="KAJ9166911.1"/>
    </source>
</evidence>
<feature type="compositionally biased region" description="Basic and acidic residues" evidence="1">
    <location>
        <begin position="44"/>
        <end position="61"/>
    </location>
</feature>